<dbReference type="RefSeq" id="WP_260402362.1">
    <property type="nucleotide sequence ID" value="NZ_JACIIX010000003.1"/>
</dbReference>
<comment type="function">
    <text evidence="1 12">Required for the export of heme to the periplasm for the biogenesis of c-type cytochromes.</text>
</comment>
<dbReference type="InterPro" id="IPR007078">
    <property type="entry name" value="Haem_export_protD_CcmD"/>
</dbReference>
<dbReference type="Pfam" id="PF04995">
    <property type="entry name" value="CcmD"/>
    <property type="match status" value="1"/>
</dbReference>
<evidence type="ECO:0000256" key="1">
    <source>
        <dbReference type="ARBA" id="ARBA00002442"/>
    </source>
</evidence>
<keyword evidence="15" id="KW-1185">Reference proteome</keyword>
<evidence type="ECO:0000256" key="2">
    <source>
        <dbReference type="ARBA" id="ARBA00004377"/>
    </source>
</evidence>
<keyword evidence="5 12" id="KW-0813">Transport</keyword>
<dbReference type="PANTHER" id="PTHR37531:SF1">
    <property type="entry name" value="HEME EXPORTER PROTEIN D"/>
    <property type="match status" value="1"/>
</dbReference>
<evidence type="ECO:0000256" key="3">
    <source>
        <dbReference type="ARBA" id="ARBA00008741"/>
    </source>
</evidence>
<keyword evidence="7 12" id="KW-0997">Cell inner membrane</keyword>
<feature type="region of interest" description="Disordered" evidence="13">
    <location>
        <begin position="48"/>
        <end position="69"/>
    </location>
</feature>
<dbReference type="InterPro" id="IPR052075">
    <property type="entry name" value="Heme_exporter_D"/>
</dbReference>
<feature type="transmembrane region" description="Helical" evidence="12">
    <location>
        <begin position="15"/>
        <end position="36"/>
    </location>
</feature>
<proteinExistence type="inferred from homology"/>
<dbReference type="GO" id="GO:0005886">
    <property type="term" value="C:plasma membrane"/>
    <property type="evidence" value="ECO:0007669"/>
    <property type="project" value="UniProtKB-SubCell"/>
</dbReference>
<dbReference type="Proteomes" id="UP000544872">
    <property type="component" value="Unassembled WGS sequence"/>
</dbReference>
<comment type="caution">
    <text evidence="14">The sequence shown here is derived from an EMBL/GenBank/DDBJ whole genome shotgun (WGS) entry which is preliminary data.</text>
</comment>
<evidence type="ECO:0000256" key="11">
    <source>
        <dbReference type="ARBA" id="ARBA00023136"/>
    </source>
</evidence>
<dbReference type="GO" id="GO:1903607">
    <property type="term" value="P:cytochrome c biosynthetic process"/>
    <property type="evidence" value="ECO:0007669"/>
    <property type="project" value="TreeGrafter"/>
</dbReference>
<evidence type="ECO:0000256" key="5">
    <source>
        <dbReference type="ARBA" id="ARBA00022448"/>
    </source>
</evidence>
<dbReference type="GO" id="GO:0017004">
    <property type="term" value="P:cytochrome complex assembly"/>
    <property type="evidence" value="ECO:0007669"/>
    <property type="project" value="UniProtKB-KW"/>
</dbReference>
<dbReference type="EMBL" id="JACIIX010000003">
    <property type="protein sequence ID" value="MBB6209831.1"/>
    <property type="molecule type" value="Genomic_DNA"/>
</dbReference>
<name>A0A7W9ZE47_NOVIT</name>
<reference evidence="14 15" key="1">
    <citation type="submission" date="2020-08" db="EMBL/GenBank/DDBJ databases">
        <title>Genomic Encyclopedia of Type Strains, Phase IV (KMG-IV): sequencing the most valuable type-strain genomes for metagenomic binning, comparative biology and taxonomic classification.</title>
        <authorList>
            <person name="Goeker M."/>
        </authorList>
    </citation>
    <scope>NUCLEOTIDE SEQUENCE [LARGE SCALE GENOMIC DNA]</scope>
    <source>
        <strain evidence="14 15">DSM 11590</strain>
    </source>
</reference>
<keyword evidence="9 12" id="KW-0201">Cytochrome c-type biogenesis</keyword>
<dbReference type="AlphaFoldDB" id="A0A7W9ZE47"/>
<evidence type="ECO:0000256" key="7">
    <source>
        <dbReference type="ARBA" id="ARBA00022519"/>
    </source>
</evidence>
<evidence type="ECO:0000313" key="14">
    <source>
        <dbReference type="EMBL" id="MBB6209831.1"/>
    </source>
</evidence>
<evidence type="ECO:0000256" key="4">
    <source>
        <dbReference type="ARBA" id="ARBA00016461"/>
    </source>
</evidence>
<evidence type="ECO:0000256" key="12">
    <source>
        <dbReference type="RuleBase" id="RU363101"/>
    </source>
</evidence>
<keyword evidence="6 12" id="KW-1003">Cell membrane</keyword>
<evidence type="ECO:0000256" key="9">
    <source>
        <dbReference type="ARBA" id="ARBA00022748"/>
    </source>
</evidence>
<accession>A0A7W9ZE47</accession>
<dbReference type="PANTHER" id="PTHR37531">
    <property type="entry name" value="HEME EXPORTER PROTEIN D"/>
    <property type="match status" value="1"/>
</dbReference>
<keyword evidence="11 12" id="KW-0472">Membrane</keyword>
<keyword evidence="8 12" id="KW-0812">Transmembrane</keyword>
<evidence type="ECO:0000256" key="13">
    <source>
        <dbReference type="SAM" id="MobiDB-lite"/>
    </source>
</evidence>
<comment type="subcellular location">
    <subcellularLocation>
        <location evidence="2 12">Cell inner membrane</location>
        <topology evidence="2 12">Single-pass membrane protein</topology>
    </subcellularLocation>
</comment>
<keyword evidence="10 12" id="KW-1133">Transmembrane helix</keyword>
<comment type="similarity">
    <text evidence="3 12">Belongs to the CcmD/CycX/HelD family.</text>
</comment>
<evidence type="ECO:0000256" key="6">
    <source>
        <dbReference type="ARBA" id="ARBA00022475"/>
    </source>
</evidence>
<evidence type="ECO:0000256" key="10">
    <source>
        <dbReference type="ARBA" id="ARBA00022989"/>
    </source>
</evidence>
<protein>
    <recommendedName>
        <fullName evidence="4 12">Heme exporter protein D</fullName>
    </recommendedName>
</protein>
<sequence length="69" mass="7344">MNGFLSMGGYGGYVWPAYALTFLVLAALGVATVSGLRRKQKTLELLQSSVRSARRRRDDAPASGPGETA</sequence>
<dbReference type="NCBIfam" id="TIGR03141">
    <property type="entry name" value="cytochro_ccmD"/>
    <property type="match status" value="1"/>
</dbReference>
<evidence type="ECO:0000256" key="8">
    <source>
        <dbReference type="ARBA" id="ARBA00022692"/>
    </source>
</evidence>
<evidence type="ECO:0000313" key="15">
    <source>
        <dbReference type="Proteomes" id="UP000544872"/>
    </source>
</evidence>
<organism evidence="14 15">
    <name type="scientific">Novispirillum itersonii</name>
    <name type="common">Aquaspirillum itersonii</name>
    <dbReference type="NCBI Taxonomy" id="189"/>
    <lineage>
        <taxon>Bacteria</taxon>
        <taxon>Pseudomonadati</taxon>
        <taxon>Pseudomonadota</taxon>
        <taxon>Alphaproteobacteria</taxon>
        <taxon>Rhodospirillales</taxon>
        <taxon>Novispirillaceae</taxon>
        <taxon>Novispirillum</taxon>
    </lineage>
</organism>
<gene>
    <name evidence="14" type="ORF">FHS48_001239</name>
</gene>
<dbReference type="GO" id="GO:0015886">
    <property type="term" value="P:heme transport"/>
    <property type="evidence" value="ECO:0007669"/>
    <property type="project" value="InterPro"/>
</dbReference>